<keyword evidence="2" id="KW-1185">Reference proteome</keyword>
<reference evidence="2" key="1">
    <citation type="journal article" date="2011" name="Genome Res.">
        <title>Phylogeny-wide analysis of social amoeba genomes highlights ancient origins for complex intercellular communication.</title>
        <authorList>
            <person name="Heidel A.J."/>
            <person name="Lawal H.M."/>
            <person name="Felder M."/>
            <person name="Schilde C."/>
            <person name="Helps N.R."/>
            <person name="Tunggal B."/>
            <person name="Rivero F."/>
            <person name="John U."/>
            <person name="Schleicher M."/>
            <person name="Eichinger L."/>
            <person name="Platzer M."/>
            <person name="Noegel A.A."/>
            <person name="Schaap P."/>
            <person name="Gloeckner G."/>
        </authorList>
    </citation>
    <scope>NUCLEOTIDE SEQUENCE [LARGE SCALE GENOMIC DNA]</scope>
    <source>
        <strain evidence="2">SH3</strain>
    </source>
</reference>
<dbReference type="EMBL" id="GL883008">
    <property type="protein sequence ID" value="EGG22845.1"/>
    <property type="molecule type" value="Genomic_DNA"/>
</dbReference>
<accession>F4PMP8</accession>
<dbReference type="RefSeq" id="XP_004360696.1">
    <property type="nucleotide sequence ID" value="XM_004360639.1"/>
</dbReference>
<evidence type="ECO:0000313" key="2">
    <source>
        <dbReference type="Proteomes" id="UP000007797"/>
    </source>
</evidence>
<evidence type="ECO:0000313" key="1">
    <source>
        <dbReference type="EMBL" id="EGG22845.1"/>
    </source>
</evidence>
<dbReference type="KEGG" id="dfa:DFA_04975"/>
<organism evidence="1 2">
    <name type="scientific">Cavenderia fasciculata</name>
    <name type="common">Slime mold</name>
    <name type="synonym">Dictyostelium fasciculatum</name>
    <dbReference type="NCBI Taxonomy" id="261658"/>
    <lineage>
        <taxon>Eukaryota</taxon>
        <taxon>Amoebozoa</taxon>
        <taxon>Evosea</taxon>
        <taxon>Eumycetozoa</taxon>
        <taxon>Dictyostelia</taxon>
        <taxon>Acytosteliales</taxon>
        <taxon>Cavenderiaceae</taxon>
        <taxon>Cavenderia</taxon>
    </lineage>
</organism>
<dbReference type="GeneID" id="14874988"/>
<gene>
    <name evidence="1" type="ORF">DFA_04975</name>
</gene>
<evidence type="ECO:0008006" key="3">
    <source>
        <dbReference type="Google" id="ProtNLM"/>
    </source>
</evidence>
<name>F4PMP8_CACFS</name>
<dbReference type="Proteomes" id="UP000007797">
    <property type="component" value="Unassembled WGS sequence"/>
</dbReference>
<protein>
    <recommendedName>
        <fullName evidence="3">Ankyrin repeat-containing protein</fullName>
    </recommendedName>
</protein>
<proteinExistence type="predicted"/>
<sequence>MNNSNNNSNNSSSDKDRYFKSIINNYYIRTKIFKHVEGIHRMIASRHSLILKSHQMISLNEFILLHRTDLFIKHFDQVYQTMKSLSDTFSNDIFKDILASIFKRNNIDALKFMIHRIGPSFEYTTIRSALLGVVFETPSKEMLQILFDNNYHIVNKVNSQDHLTYLDHRFIQSLVYWCITHGDVEMFDRVCDDVLWPLYNGQTGKAQPPSMMYDRPGIFTSLVKKLLYGVDCVDEGSSRYQIIFHMVTRSLECGLDLRHELLIAALECSNDQEIVEWIKDSFTDPQDFVEFHHQSYRSIQQWATTDTLKMIDYQLPSNDSEEVSTVAARNGYNDFEPSHLNASLKQSHLQCAYFLMSALGTTQGFGLQLYSHRLDGDIDISIISLDLVKKLVENRYICIEYQPLVESIIKANQLETLVYLFTIEAQDGGSSKLIGHLNVNDIIVSALCVSNEKILEYILQSFINSSITIRIPFQNVPLISVTALECFLSKDHKVMLPGNYTMGLDWCAAILSMDIVQLITKYQSIQSIPSLILLTSLAQSDSNIELLRDNLSYVVHPIAKDHLYYDTIVDTRRQILEQSINKGFVQVATCLVGEFIKNNNWIYGCFPLHYALEHNHFQIAYTIAQSFSPSIISSKVDIDDSAEWIQSFYFIKDDQEFETMWNLFKPGTTNFLIVSKVLKYPSPHYLGESRRNYITDTIDRIITHYGKFYNGPEKDQYQMKPLELDCETKRERIKPLSLCYLLTKYKKDNQICLTMNNSNNNSNNSSSDKDRYFKSIINNYYIRTKIFKHVEGIHRMIASRHSLILKSHQMISLNECILLHRTDLFIKHFDQAYQNMKSLSDTFSVSYIYILTSIFKRSNSVAFRFILQRIGVFDYTTIKVALVGIGFEKLSKEMLQILFDNNYHLVNKVNKQEDLTILDHRFIQSLVYLCVTHGDVEMFDRVCDDVLRPVYYNRSKSQPPSKFDQQDFLVNTQLVKEFKEGSRYQIIFHMVTRSLESGLDLRHELLIAALECSNNQEVLKWIKDSFKNPQEFVDFHHHSYRSIQQWATTDTLKMIDYQLPSNDSKVSTVAARKGNLDYLLYLCDSLGYNDFEPSHLNASLKQGHLQCAYFFNNVLKTKQGVGRCSHRLDGDIDISIISLDLVKQLVENPYICIEYQPLVESIIKANQLETLVYLFTIEAQNGGPSKLIGHLNVNDIIVSALCVSNEKILEYILQSFINSSITIRIPFQNVPLISVTALECFLSKDHKVMLPGNYTMGLDWCAAILSIDIVQLITKYQSIQSIPSLILLTSLAQSDSNIELLRDNLSYVVHPITKDHFCFDAIVDTRRQIFDNVCTKGFVQVATCLVGEFVKNSWVYGYFPLHYALEHNHHQIAYTIAQSFSQSISSTLVDDVTSAGWIQSFYYITNGQEFETMWNLFKPWTTNSLIVSSVLRYPSPHYLGESRRNYITDTIDRIITHYGKFYNGPEKEQYQMKPLELDFDTKRERIKPLSLCYLLTNHGLLLPICE</sequence>